<feature type="compositionally biased region" description="Basic and acidic residues" evidence="1">
    <location>
        <begin position="41"/>
        <end position="58"/>
    </location>
</feature>
<dbReference type="GO" id="GO:0006508">
    <property type="term" value="P:proteolysis"/>
    <property type="evidence" value="ECO:0007669"/>
    <property type="project" value="UniProtKB-KW"/>
</dbReference>
<reference evidence="2" key="1">
    <citation type="submission" date="2020-02" db="EMBL/GenBank/DDBJ databases">
        <authorList>
            <person name="Meier V. D."/>
        </authorList>
    </citation>
    <scope>NUCLEOTIDE SEQUENCE</scope>
    <source>
        <strain evidence="2">AVDCRST_MAG16</strain>
    </source>
</reference>
<accession>A0A6J4MJ35</accession>
<dbReference type="AlphaFoldDB" id="A0A6J4MJ35"/>
<dbReference type="EMBL" id="CADCUE010000287">
    <property type="protein sequence ID" value="CAA9361035.1"/>
    <property type="molecule type" value="Genomic_DNA"/>
</dbReference>
<gene>
    <name evidence="2" type="ORF">AVDCRST_MAG16-3057</name>
</gene>
<keyword evidence="2" id="KW-0645">Protease</keyword>
<feature type="compositionally biased region" description="Basic residues" evidence="1">
    <location>
        <begin position="19"/>
        <end position="40"/>
    </location>
</feature>
<feature type="region of interest" description="Disordered" evidence="1">
    <location>
        <begin position="1"/>
        <end position="91"/>
    </location>
</feature>
<evidence type="ECO:0000256" key="1">
    <source>
        <dbReference type="SAM" id="MobiDB-lite"/>
    </source>
</evidence>
<sequence length="91" mass="11077">LQGRRRRLRGPGRHDDVRLRRRVRQPGLRSRRRHRRGRLASRREVLDRAGHRDGEVRSGRRPRPARQRAGADRQQRARRLRRRGRPQRHPV</sequence>
<proteinExistence type="predicted"/>
<feature type="non-terminal residue" evidence="2">
    <location>
        <position position="1"/>
    </location>
</feature>
<protein>
    <submittedName>
        <fullName evidence="2">Outer membrane stress sensor protease DegS</fullName>
    </submittedName>
</protein>
<organism evidence="2">
    <name type="scientific">uncultured Frankineae bacterium</name>
    <dbReference type="NCBI Taxonomy" id="437475"/>
    <lineage>
        <taxon>Bacteria</taxon>
        <taxon>Bacillati</taxon>
        <taxon>Actinomycetota</taxon>
        <taxon>Actinomycetes</taxon>
        <taxon>Frankiales</taxon>
        <taxon>environmental samples</taxon>
    </lineage>
</organism>
<dbReference type="GO" id="GO:0008233">
    <property type="term" value="F:peptidase activity"/>
    <property type="evidence" value="ECO:0007669"/>
    <property type="project" value="UniProtKB-KW"/>
</dbReference>
<keyword evidence="2" id="KW-0378">Hydrolase</keyword>
<feature type="compositionally biased region" description="Basic residues" evidence="1">
    <location>
        <begin position="76"/>
        <end position="91"/>
    </location>
</feature>
<name>A0A6J4MJ35_9ACTN</name>
<evidence type="ECO:0000313" key="2">
    <source>
        <dbReference type="EMBL" id="CAA9361035.1"/>
    </source>
</evidence>
<feature type="non-terminal residue" evidence="2">
    <location>
        <position position="91"/>
    </location>
</feature>
<feature type="compositionally biased region" description="Basic residues" evidence="1">
    <location>
        <begin position="1"/>
        <end position="11"/>
    </location>
</feature>